<dbReference type="Proteomes" id="UP000298057">
    <property type="component" value="Unassembled WGS sequence"/>
</dbReference>
<accession>A0ABY2NIK6</accession>
<gene>
    <name evidence="2" type="ORF">EHQ82_00005</name>
</gene>
<comment type="caution">
    <text evidence="2">The sequence shown here is derived from an EMBL/GenBank/DDBJ whole genome shotgun (WGS) entry which is preliminary data.</text>
</comment>
<sequence length="272" mass="31677">MIQMEKIEEFVSKVARVLGMFFMLLLVLVLGWNLLAYTYHLVRPIFNQKYPKTEFKIQDFKRTIPSSAEASEVDSKREVTLSEKLAISVLNEIKKDFETTLANVVRQKGIGLVRAQISDELKSLPYAELNESVEAVIQDTTPKYWQIFFEKSKERIANDLDYQFSEDSFKEDAAEKLISYLKESMKNGYSPYALYNYQNEEADFLTDLRQSKVYKRFFEVYSNGKSELDAKNSQDEFFTNTRLIVLGSILLLLPFLGVLFSIMRIEKHLAKR</sequence>
<reference evidence="3" key="1">
    <citation type="journal article" date="2019" name="PLoS Negl. Trop. Dis.">
        <title>Revisiting the worldwide diversity of Leptospira species in the environment.</title>
        <authorList>
            <person name="Vincent A.T."/>
            <person name="Schiettekatte O."/>
            <person name="Bourhy P."/>
            <person name="Veyrier F.J."/>
            <person name="Picardeau M."/>
        </authorList>
    </citation>
    <scope>NUCLEOTIDE SEQUENCE [LARGE SCALE GENOMIC DNA]</scope>
    <source>
        <strain evidence="3">201702406</strain>
    </source>
</reference>
<keyword evidence="1" id="KW-1133">Transmembrane helix</keyword>
<dbReference type="EMBL" id="RQGU01000001">
    <property type="protein sequence ID" value="TGM31584.1"/>
    <property type="molecule type" value="Genomic_DNA"/>
</dbReference>
<name>A0ABY2NIK6_9LEPT</name>
<keyword evidence="1" id="KW-0472">Membrane</keyword>
<evidence type="ECO:0000313" key="3">
    <source>
        <dbReference type="Proteomes" id="UP000298057"/>
    </source>
</evidence>
<evidence type="ECO:0000313" key="2">
    <source>
        <dbReference type="EMBL" id="TGM31584.1"/>
    </source>
</evidence>
<dbReference type="RefSeq" id="WP_135625589.1">
    <property type="nucleotide sequence ID" value="NZ_RQGU01000001.1"/>
</dbReference>
<keyword evidence="3" id="KW-1185">Reference proteome</keyword>
<feature type="transmembrane region" description="Helical" evidence="1">
    <location>
        <begin position="243"/>
        <end position="263"/>
    </location>
</feature>
<protein>
    <recommendedName>
        <fullName evidence="4">DUF4349 domain-containing protein</fullName>
    </recommendedName>
</protein>
<evidence type="ECO:0008006" key="4">
    <source>
        <dbReference type="Google" id="ProtNLM"/>
    </source>
</evidence>
<feature type="transmembrane region" description="Helical" evidence="1">
    <location>
        <begin position="21"/>
        <end position="42"/>
    </location>
</feature>
<keyword evidence="1" id="KW-0812">Transmembrane</keyword>
<proteinExistence type="predicted"/>
<organism evidence="2 3">
    <name type="scientific">Leptospira selangorensis</name>
    <dbReference type="NCBI Taxonomy" id="2484982"/>
    <lineage>
        <taxon>Bacteria</taxon>
        <taxon>Pseudomonadati</taxon>
        <taxon>Spirochaetota</taxon>
        <taxon>Spirochaetia</taxon>
        <taxon>Leptospirales</taxon>
        <taxon>Leptospiraceae</taxon>
        <taxon>Leptospira</taxon>
    </lineage>
</organism>
<evidence type="ECO:0000256" key="1">
    <source>
        <dbReference type="SAM" id="Phobius"/>
    </source>
</evidence>